<dbReference type="InterPro" id="IPR023009">
    <property type="entry name" value="Tyrosine_recombinase_XerC/XerD"/>
</dbReference>
<evidence type="ECO:0000313" key="13">
    <source>
        <dbReference type="EMBL" id="EYE87448.1"/>
    </source>
</evidence>
<comment type="caution">
    <text evidence="13">The sequence shown here is derived from an EMBL/GenBank/DDBJ whole genome shotgun (WGS) entry which is preliminary data.</text>
</comment>
<organism evidence="13 14">
    <name type="scientific">Fervidicella metallireducens AeB</name>
    <dbReference type="NCBI Taxonomy" id="1403537"/>
    <lineage>
        <taxon>Bacteria</taxon>
        <taxon>Bacillati</taxon>
        <taxon>Bacillota</taxon>
        <taxon>Clostridia</taxon>
        <taxon>Eubacteriales</taxon>
        <taxon>Clostridiaceae</taxon>
        <taxon>Fervidicella</taxon>
    </lineage>
</organism>
<dbReference type="SUPFAM" id="SSF56349">
    <property type="entry name" value="DNA breaking-rejoining enzymes"/>
    <property type="match status" value="1"/>
</dbReference>
<dbReference type="InterPro" id="IPR050090">
    <property type="entry name" value="Tyrosine_recombinase_XerCD"/>
</dbReference>
<dbReference type="Gene3D" id="1.10.443.10">
    <property type="entry name" value="Intergrase catalytic core"/>
    <property type="match status" value="1"/>
</dbReference>
<dbReference type="EMBL" id="AZQP01000056">
    <property type="protein sequence ID" value="EYE87448.1"/>
    <property type="molecule type" value="Genomic_DNA"/>
</dbReference>
<evidence type="ECO:0000313" key="14">
    <source>
        <dbReference type="Proteomes" id="UP000019681"/>
    </source>
</evidence>
<dbReference type="PANTHER" id="PTHR30349:SF81">
    <property type="entry name" value="TYROSINE RECOMBINASE XERC"/>
    <property type="match status" value="1"/>
</dbReference>
<evidence type="ECO:0000256" key="3">
    <source>
        <dbReference type="ARBA" id="ARBA00022490"/>
    </source>
</evidence>
<dbReference type="Pfam" id="PF00589">
    <property type="entry name" value="Phage_integrase"/>
    <property type="match status" value="1"/>
</dbReference>
<dbReference type="InterPro" id="IPR002104">
    <property type="entry name" value="Integrase_catalytic"/>
</dbReference>
<keyword evidence="5 10" id="KW-0159">Chromosome partition</keyword>
<evidence type="ECO:0000256" key="2">
    <source>
        <dbReference type="ARBA" id="ARBA00010450"/>
    </source>
</evidence>
<comment type="similarity">
    <text evidence="10">Belongs to the 'phage' integrase family. XerC subfamily.</text>
</comment>
<feature type="active site" evidence="10">
    <location>
        <position position="145"/>
    </location>
</feature>
<dbReference type="InterPro" id="IPR013762">
    <property type="entry name" value="Integrase-like_cat_sf"/>
</dbReference>
<comment type="subcellular location">
    <subcellularLocation>
        <location evidence="1 10">Cytoplasm</location>
    </subcellularLocation>
</comment>
<dbReference type="InterPro" id="IPR044068">
    <property type="entry name" value="CB"/>
</dbReference>
<accession>A0A017RRR1</accession>
<keyword evidence="4 10" id="KW-0132">Cell division</keyword>
<dbReference type="InterPro" id="IPR011010">
    <property type="entry name" value="DNA_brk_join_enz"/>
</dbReference>
<dbReference type="RefSeq" id="WP_035381440.1">
    <property type="nucleotide sequence ID" value="NZ_AZQP01000056.1"/>
</dbReference>
<dbReference type="GO" id="GO:0005737">
    <property type="term" value="C:cytoplasm"/>
    <property type="evidence" value="ECO:0007669"/>
    <property type="project" value="UniProtKB-SubCell"/>
</dbReference>
<evidence type="ECO:0000256" key="4">
    <source>
        <dbReference type="ARBA" id="ARBA00022618"/>
    </source>
</evidence>
<keyword evidence="14" id="KW-1185">Reference proteome</keyword>
<evidence type="ECO:0000256" key="6">
    <source>
        <dbReference type="ARBA" id="ARBA00022908"/>
    </source>
</evidence>
<name>A0A017RRR1_9CLOT</name>
<sequence length="292" mass="33393">MDKVIGDFIGNLTSNKNLSKNTIESYTRDIKQFLTYLSENNLDFKNVKRTNIIAYILYLQKQGKATSSISRSLASVRSFYHVLIRNRIIVNDPTLNLETPKIEKKTPQILSIEEVEKILALPKSIDAKGARDKAMLEVLYATGIRVTELVSLNVEDVNLELGYIKCNGNKERIIPIGRIALESLNVYLKEFRKKFLKNRDERALFLNFHGERITRQGFWKIVKNYAALAGIEKEITPHTLRHSFAAHLIENGADLKSVQQMLGHSDLSTTQIYAEMVKNRISDVYKKSHPRA</sequence>
<reference evidence="13 14" key="1">
    <citation type="journal article" date="2014" name="Genome Announc.">
        <title>Draft Genome Sequence of Fervidicella metallireducens Strain AeBT, an Iron-Reducing Thermoanaerobe from the Great Artesian Basin.</title>
        <authorList>
            <person name="Patel B.K."/>
        </authorList>
    </citation>
    <scope>NUCLEOTIDE SEQUENCE [LARGE SCALE GENOMIC DNA]</scope>
    <source>
        <strain evidence="13 14">AeB</strain>
    </source>
</reference>
<dbReference type="CDD" id="cd00798">
    <property type="entry name" value="INT_XerDC_C"/>
    <property type="match status" value="1"/>
</dbReference>
<dbReference type="InterPro" id="IPR010998">
    <property type="entry name" value="Integrase_recombinase_N"/>
</dbReference>
<dbReference type="Pfam" id="PF02899">
    <property type="entry name" value="Phage_int_SAM_1"/>
    <property type="match status" value="1"/>
</dbReference>
<dbReference type="GO" id="GO:0009037">
    <property type="term" value="F:tyrosine-based site-specific recombinase activity"/>
    <property type="evidence" value="ECO:0007669"/>
    <property type="project" value="UniProtKB-UniRule"/>
</dbReference>
<evidence type="ECO:0000256" key="1">
    <source>
        <dbReference type="ARBA" id="ARBA00004496"/>
    </source>
</evidence>
<keyword evidence="9 10" id="KW-0131">Cell cycle</keyword>
<gene>
    <name evidence="10" type="primary">xerC</name>
    <name evidence="13" type="ORF">Q428_13320</name>
</gene>
<evidence type="ECO:0000259" key="11">
    <source>
        <dbReference type="PROSITE" id="PS51898"/>
    </source>
</evidence>
<dbReference type="GO" id="GO:0051301">
    <property type="term" value="P:cell division"/>
    <property type="evidence" value="ECO:0007669"/>
    <property type="project" value="UniProtKB-KW"/>
</dbReference>
<evidence type="ECO:0000256" key="9">
    <source>
        <dbReference type="ARBA" id="ARBA00023306"/>
    </source>
</evidence>
<keyword evidence="7 10" id="KW-0238">DNA-binding</keyword>
<dbReference type="OrthoDB" id="9801717at2"/>
<dbReference type="NCBIfam" id="TIGR02225">
    <property type="entry name" value="recomb_XerD"/>
    <property type="match status" value="1"/>
</dbReference>
<dbReference type="InterPro" id="IPR011932">
    <property type="entry name" value="Recomb_XerD"/>
</dbReference>
<evidence type="ECO:0000256" key="7">
    <source>
        <dbReference type="ARBA" id="ARBA00023125"/>
    </source>
</evidence>
<dbReference type="GO" id="GO:0007059">
    <property type="term" value="P:chromosome segregation"/>
    <property type="evidence" value="ECO:0007669"/>
    <property type="project" value="UniProtKB-UniRule"/>
</dbReference>
<protein>
    <recommendedName>
        <fullName evidence="10">Tyrosine recombinase XerC</fullName>
    </recommendedName>
</protein>
<dbReference type="HAMAP" id="MF_01808">
    <property type="entry name" value="Recomb_XerC_XerD"/>
    <property type="match status" value="1"/>
</dbReference>
<evidence type="ECO:0000256" key="8">
    <source>
        <dbReference type="ARBA" id="ARBA00023172"/>
    </source>
</evidence>
<dbReference type="GO" id="GO:0003677">
    <property type="term" value="F:DNA binding"/>
    <property type="evidence" value="ECO:0007669"/>
    <property type="project" value="UniProtKB-UniRule"/>
</dbReference>
<dbReference type="PANTHER" id="PTHR30349">
    <property type="entry name" value="PHAGE INTEGRASE-RELATED"/>
    <property type="match status" value="1"/>
</dbReference>
<feature type="domain" description="Tyr recombinase" evidence="11">
    <location>
        <begin position="105"/>
        <end position="286"/>
    </location>
</feature>
<dbReference type="InterPro" id="IPR004107">
    <property type="entry name" value="Integrase_SAM-like_N"/>
</dbReference>
<keyword evidence="3 10" id="KW-0963">Cytoplasm</keyword>
<evidence type="ECO:0000256" key="10">
    <source>
        <dbReference type="HAMAP-Rule" id="MF_01808"/>
    </source>
</evidence>
<comment type="caution">
    <text evidence="10">Lacks conserved residue(s) required for the propagation of feature annotation.</text>
</comment>
<feature type="active site" evidence="10">
    <location>
        <position position="241"/>
    </location>
</feature>
<comment type="subunit">
    <text evidence="10">Forms a cyclic heterotetrameric complex composed of two molecules of XerC and two molecules of XerD.</text>
</comment>
<dbReference type="Proteomes" id="UP000019681">
    <property type="component" value="Unassembled WGS sequence"/>
</dbReference>
<dbReference type="STRING" id="1403537.Q428_13320"/>
<dbReference type="GO" id="GO:0006313">
    <property type="term" value="P:DNA transposition"/>
    <property type="evidence" value="ECO:0007669"/>
    <property type="project" value="UniProtKB-UniRule"/>
</dbReference>
<evidence type="ECO:0000256" key="5">
    <source>
        <dbReference type="ARBA" id="ARBA00022829"/>
    </source>
</evidence>
<feature type="active site" description="O-(3'-phospho-DNA)-tyrosine intermediate" evidence="10">
    <location>
        <position position="273"/>
    </location>
</feature>
<dbReference type="PROSITE" id="PS51898">
    <property type="entry name" value="TYR_RECOMBINASE"/>
    <property type="match status" value="1"/>
</dbReference>
<dbReference type="AlphaFoldDB" id="A0A017RRR1"/>
<dbReference type="NCBIfam" id="NF040815">
    <property type="entry name" value="recomb_XerA_Arch"/>
    <property type="match status" value="1"/>
</dbReference>
<proteinExistence type="inferred from homology"/>
<keyword evidence="8 10" id="KW-0233">DNA recombination</keyword>
<feature type="active site" evidence="10">
    <location>
        <position position="264"/>
    </location>
</feature>
<keyword evidence="6 10" id="KW-0229">DNA integration</keyword>
<feature type="domain" description="Core-binding (CB)" evidence="12">
    <location>
        <begin position="1"/>
        <end position="84"/>
    </location>
</feature>
<dbReference type="Gene3D" id="1.10.150.130">
    <property type="match status" value="1"/>
</dbReference>
<comment type="function">
    <text evidence="10">Site-specific tyrosine recombinase, which acts by catalyzing the cutting and rejoining of the recombining DNA molecules. The XerC-XerD complex is essential to convert dimers of the bacterial chromosome into monomers to permit their segregation at cell division. It also contributes to the segregational stability of plasmids.</text>
</comment>
<dbReference type="PROSITE" id="PS51900">
    <property type="entry name" value="CB"/>
    <property type="match status" value="1"/>
</dbReference>
<comment type="similarity">
    <text evidence="2">Belongs to the 'phage' integrase family. XerD subfamily.</text>
</comment>
<evidence type="ECO:0000259" key="12">
    <source>
        <dbReference type="PROSITE" id="PS51900"/>
    </source>
</evidence>
<feature type="active site" evidence="10">
    <location>
        <position position="238"/>
    </location>
</feature>
<dbReference type="NCBIfam" id="NF001399">
    <property type="entry name" value="PRK00283.1"/>
    <property type="match status" value="1"/>
</dbReference>